<dbReference type="PANTHER" id="PTHR46020">
    <property type="entry name" value="OSJNBB0059K02.9 PROTEIN"/>
    <property type="match status" value="1"/>
</dbReference>
<dbReference type="GO" id="GO:0016042">
    <property type="term" value="P:lipid catabolic process"/>
    <property type="evidence" value="ECO:0007669"/>
    <property type="project" value="UniProtKB-KW"/>
</dbReference>
<organism evidence="6 7">
    <name type="scientific">Coffea arabica</name>
    <name type="common">Arabian coffee</name>
    <dbReference type="NCBI Taxonomy" id="13443"/>
    <lineage>
        <taxon>Eukaryota</taxon>
        <taxon>Viridiplantae</taxon>
        <taxon>Streptophyta</taxon>
        <taxon>Embryophyta</taxon>
        <taxon>Tracheophyta</taxon>
        <taxon>Spermatophyta</taxon>
        <taxon>Magnoliopsida</taxon>
        <taxon>eudicotyledons</taxon>
        <taxon>Gunneridae</taxon>
        <taxon>Pentapetalae</taxon>
        <taxon>asterids</taxon>
        <taxon>lamiids</taxon>
        <taxon>Gentianales</taxon>
        <taxon>Rubiaceae</taxon>
        <taxon>Ixoroideae</taxon>
        <taxon>Gardenieae complex</taxon>
        <taxon>Bertiereae - Coffeeae clade</taxon>
        <taxon>Coffeeae</taxon>
        <taxon>Coffea</taxon>
    </lineage>
</organism>
<evidence type="ECO:0000256" key="5">
    <source>
        <dbReference type="SAM" id="SignalP"/>
    </source>
</evidence>
<dbReference type="GO" id="GO:0016788">
    <property type="term" value="F:hydrolase activity, acting on ester bonds"/>
    <property type="evidence" value="ECO:0007669"/>
    <property type="project" value="InterPro"/>
</dbReference>
<evidence type="ECO:0000256" key="3">
    <source>
        <dbReference type="ARBA" id="ARBA00022963"/>
    </source>
</evidence>
<dbReference type="PANTHER" id="PTHR46020:SF4">
    <property type="entry name" value="OS04G0650200 PROTEIN"/>
    <property type="match status" value="1"/>
</dbReference>
<evidence type="ECO:0000256" key="4">
    <source>
        <dbReference type="ARBA" id="ARBA00023098"/>
    </source>
</evidence>
<dbReference type="OrthoDB" id="1600564at2759"/>
<dbReference type="PROSITE" id="PS51257">
    <property type="entry name" value="PROKAR_LIPOPROTEIN"/>
    <property type="match status" value="1"/>
</dbReference>
<keyword evidence="4" id="KW-0443">Lipid metabolism</keyword>
<dbReference type="RefSeq" id="XP_027108700.1">
    <property type="nucleotide sequence ID" value="XM_027252899.2"/>
</dbReference>
<dbReference type="Pfam" id="PF00657">
    <property type="entry name" value="Lipase_GDSL"/>
    <property type="match status" value="1"/>
</dbReference>
<gene>
    <name evidence="7" type="primary">LOC113728499</name>
</gene>
<protein>
    <submittedName>
        <fullName evidence="7">GDSL esterase/lipase At5g03610-like</fullName>
    </submittedName>
</protein>
<keyword evidence="2" id="KW-0378">Hydrolase</keyword>
<dbReference type="SUPFAM" id="SSF52266">
    <property type="entry name" value="SGNH hydrolase"/>
    <property type="match status" value="1"/>
</dbReference>
<comment type="similarity">
    <text evidence="1">Belongs to the 'GDSL' lipolytic enzyme family.</text>
</comment>
<dbReference type="AlphaFoldDB" id="A0A6P6W189"/>
<reference evidence="6" key="1">
    <citation type="journal article" date="2025" name="Foods">
        <title>Unveiling the Microbial Signatures of Arabica Coffee Cherries: Insights into Ripeness Specific Diversity, Functional Traits, and Implications for Quality and Safety.</title>
        <authorList>
            <consortium name="RefSeq"/>
            <person name="Tenea G.N."/>
            <person name="Cifuentes V."/>
            <person name="Reyes P."/>
            <person name="Cevallos-Vallejos M."/>
        </authorList>
    </citation>
    <scope>NUCLEOTIDE SEQUENCE [LARGE SCALE GENOMIC DNA]</scope>
</reference>
<feature type="chain" id="PRO_5027981701" evidence="5">
    <location>
        <begin position="33"/>
        <end position="368"/>
    </location>
</feature>
<keyword evidence="6" id="KW-1185">Reference proteome</keyword>
<name>A0A6P6W189_COFAR</name>
<evidence type="ECO:0000313" key="7">
    <source>
        <dbReference type="RefSeq" id="XP_027108700.1"/>
    </source>
</evidence>
<accession>A0A6P6W189</accession>
<feature type="signal peptide" evidence="5">
    <location>
        <begin position="1"/>
        <end position="32"/>
    </location>
</feature>
<dbReference type="InterPro" id="IPR001087">
    <property type="entry name" value="GDSL"/>
</dbReference>
<dbReference type="GeneID" id="113728499"/>
<keyword evidence="5" id="KW-0732">Signal</keyword>
<evidence type="ECO:0000256" key="1">
    <source>
        <dbReference type="ARBA" id="ARBA00008668"/>
    </source>
</evidence>
<evidence type="ECO:0000256" key="2">
    <source>
        <dbReference type="ARBA" id="ARBA00022801"/>
    </source>
</evidence>
<dbReference type="InterPro" id="IPR036514">
    <property type="entry name" value="SGNH_hydro_sf"/>
</dbReference>
<sequence length="368" mass="40058">MEKHSMLYPSAYFTFFILSISWTACAPEAVTGAKVQYHHLNGHHHHQNAPNSPKLFVFGDSYADTGNSPKSTAISWKKPYGVSFPGKPSGRFSDGRVLTDYIASFLGTTSPVPFNEWLGLGEKSALENGLNFAQGGTGVFTTLANGPNMTTQINVFQQLVQEEEVYSPENMSSSVALVSVAGNDYAAYFGKSGTNEDSPAFTKSIMSQLVLDLQRIHGLGVRKVGVTAMHPLGCLPITTASMSHKNCSENGNSLAKFHNQMLQENIENLNSEAGAPVFVILDLYSAFMSALNLQNNHPGNSTFEDQLSPCCVGTERGYTCGSVKGLGIEKYIVCEDLKQFFWDDIHPSQQGWEAVYSALKPSLQSLLN</sequence>
<dbReference type="Gene3D" id="3.40.50.1110">
    <property type="entry name" value="SGNH hydrolase"/>
    <property type="match status" value="1"/>
</dbReference>
<evidence type="ECO:0000313" key="6">
    <source>
        <dbReference type="Proteomes" id="UP001652660"/>
    </source>
</evidence>
<dbReference type="Proteomes" id="UP001652660">
    <property type="component" value="Chromosome 2e"/>
</dbReference>
<proteinExistence type="inferred from homology"/>
<reference evidence="7" key="2">
    <citation type="submission" date="2025-08" db="UniProtKB">
        <authorList>
            <consortium name="RefSeq"/>
        </authorList>
    </citation>
    <scope>IDENTIFICATION</scope>
    <source>
        <tissue evidence="7">Leaves</tissue>
    </source>
</reference>
<keyword evidence="3" id="KW-0442">Lipid degradation</keyword>